<keyword evidence="4" id="KW-1185">Reference proteome</keyword>
<feature type="compositionally biased region" description="Basic and acidic residues" evidence="1">
    <location>
        <begin position="1"/>
        <end position="11"/>
    </location>
</feature>
<gene>
    <name evidence="2" type="ORF">LMG26788_03669</name>
    <name evidence="3" type="ORF">LMG26788_03735</name>
</gene>
<evidence type="ECO:0000313" key="4">
    <source>
        <dbReference type="Proteomes" id="UP000494203"/>
    </source>
</evidence>
<evidence type="ECO:0000313" key="2">
    <source>
        <dbReference type="EMBL" id="CAB3888895.1"/>
    </source>
</evidence>
<reference evidence="2 4" key="1">
    <citation type="submission" date="2020-04" db="EMBL/GenBank/DDBJ databases">
        <authorList>
            <person name="De Canck E."/>
        </authorList>
    </citation>
    <scope>NUCLEOTIDE SEQUENCE [LARGE SCALE GENOMIC DNA]</scope>
    <source>
        <strain evidence="2 4">LMG 26788</strain>
    </source>
</reference>
<evidence type="ECO:0008006" key="5">
    <source>
        <dbReference type="Google" id="ProtNLM"/>
    </source>
</evidence>
<dbReference type="RefSeq" id="WP_244957877.1">
    <property type="nucleotide sequence ID" value="NZ_CADIKZ010000010.1"/>
</dbReference>
<protein>
    <recommendedName>
        <fullName evidence="5">DUF551 domain-containing protein</fullName>
    </recommendedName>
</protein>
<dbReference type="AlphaFoldDB" id="A0A6S7DDA1"/>
<accession>A0A6S7DDA1</accession>
<dbReference type="EMBL" id="CADIKZ010000010">
    <property type="protein sequence ID" value="CAB3890192.1"/>
    <property type="molecule type" value="Genomic_DNA"/>
</dbReference>
<sequence>MTNSYDVDHGLSQDAPGPLGLEAPDDTLARTGNTARDQEMYAAGLEMGEANTKHNAAIRGGDDWLPIESAPQTGRTLLLGYWNSLGKWRTVRGQWMSLDYIAENWEEPDDAEAGWFETAVEAEEAPNCWRITPSHWQPLPTAPGAPASPVSTVEQADAQNERSATHGMTLGERIAHVGGRTNAQGYIEFGSPMAVDALIEQVLRDIDCTRQDDDGAYQARYRVPGGQWSSWGHVVCGVKGHEQELRYLPGERRPAPAAGDARPKLPPLNDDLADILGRPNFRCADLAELLRADGQEIKRKSEHEQAAVIHFLLGHYLKHGSDWRETAGSALDAIAAQRQGDA</sequence>
<name>A0A6S7DDA1_9BURK</name>
<evidence type="ECO:0000256" key="1">
    <source>
        <dbReference type="SAM" id="MobiDB-lite"/>
    </source>
</evidence>
<feature type="region of interest" description="Disordered" evidence="1">
    <location>
        <begin position="1"/>
        <end position="29"/>
    </location>
</feature>
<organism evidence="2 4">
    <name type="scientific">Achromobacter pulmonis</name>
    <dbReference type="NCBI Taxonomy" id="1389932"/>
    <lineage>
        <taxon>Bacteria</taxon>
        <taxon>Pseudomonadati</taxon>
        <taxon>Pseudomonadota</taxon>
        <taxon>Betaproteobacteria</taxon>
        <taxon>Burkholderiales</taxon>
        <taxon>Alcaligenaceae</taxon>
        <taxon>Achromobacter</taxon>
    </lineage>
</organism>
<dbReference type="Proteomes" id="UP000494203">
    <property type="component" value="Unassembled WGS sequence"/>
</dbReference>
<evidence type="ECO:0000313" key="3">
    <source>
        <dbReference type="EMBL" id="CAB3890192.1"/>
    </source>
</evidence>
<dbReference type="EMBL" id="CADIKZ010000010">
    <property type="protein sequence ID" value="CAB3888895.1"/>
    <property type="molecule type" value="Genomic_DNA"/>
</dbReference>
<proteinExistence type="predicted"/>